<sequence length="262" mass="28997">MPVSRNPEQQRGRAQVNRAGNRNASSSSLAVPTSSLAGQVVWICPSEEAKDSTQLPVGCYNHPAVILSPCQLNEQVVILIMTSFNGTDLVDKHPNAARARARYLPIHPSSHPDTTDVLRLRDGMTLRKNSYLNISVQHTVRFEILRPYDRTRPTDYYLGVKSYQKLVRLPGFEAIAAQAQTHLAAQIAPQHRRLGLSSFQHRTEPQTPARPSYPRREPTLPSQVPARPGPGTGDGLGGMTLLGMFNYCAEVVRGVWSLGWSR</sequence>
<proteinExistence type="predicted"/>
<organism evidence="2 3">
    <name type="scientific">Schizothecium vesticola</name>
    <dbReference type="NCBI Taxonomy" id="314040"/>
    <lineage>
        <taxon>Eukaryota</taxon>
        <taxon>Fungi</taxon>
        <taxon>Dikarya</taxon>
        <taxon>Ascomycota</taxon>
        <taxon>Pezizomycotina</taxon>
        <taxon>Sordariomycetes</taxon>
        <taxon>Sordariomycetidae</taxon>
        <taxon>Sordariales</taxon>
        <taxon>Schizotheciaceae</taxon>
        <taxon>Schizothecium</taxon>
    </lineage>
</organism>
<evidence type="ECO:0000313" key="2">
    <source>
        <dbReference type="EMBL" id="KAK0748946.1"/>
    </source>
</evidence>
<accession>A0AA40F0N4</accession>
<name>A0AA40F0N4_9PEZI</name>
<dbReference type="AlphaFoldDB" id="A0AA40F0N4"/>
<dbReference type="Proteomes" id="UP001172155">
    <property type="component" value="Unassembled WGS sequence"/>
</dbReference>
<evidence type="ECO:0000256" key="1">
    <source>
        <dbReference type="SAM" id="MobiDB-lite"/>
    </source>
</evidence>
<dbReference type="EMBL" id="JAUKUD010000003">
    <property type="protein sequence ID" value="KAK0748946.1"/>
    <property type="molecule type" value="Genomic_DNA"/>
</dbReference>
<keyword evidence="3" id="KW-1185">Reference proteome</keyword>
<feature type="region of interest" description="Disordered" evidence="1">
    <location>
        <begin position="198"/>
        <end position="235"/>
    </location>
</feature>
<reference evidence="2" key="1">
    <citation type="submission" date="2023-06" db="EMBL/GenBank/DDBJ databases">
        <title>Genome-scale phylogeny and comparative genomics of the fungal order Sordariales.</title>
        <authorList>
            <consortium name="Lawrence Berkeley National Laboratory"/>
            <person name="Hensen N."/>
            <person name="Bonometti L."/>
            <person name="Westerberg I."/>
            <person name="Brannstrom I.O."/>
            <person name="Guillou S."/>
            <person name="Cros-Aarteil S."/>
            <person name="Calhoun S."/>
            <person name="Haridas S."/>
            <person name="Kuo A."/>
            <person name="Mondo S."/>
            <person name="Pangilinan J."/>
            <person name="Riley R."/>
            <person name="LaButti K."/>
            <person name="Andreopoulos B."/>
            <person name="Lipzen A."/>
            <person name="Chen C."/>
            <person name="Yanf M."/>
            <person name="Daum C."/>
            <person name="Ng V."/>
            <person name="Clum A."/>
            <person name="Steindorff A."/>
            <person name="Ohm R."/>
            <person name="Martin F."/>
            <person name="Silar P."/>
            <person name="Natvig D."/>
            <person name="Lalanne C."/>
            <person name="Gautier V."/>
            <person name="Ament-velasquez S.L."/>
            <person name="Kruys A."/>
            <person name="Hutchinson M.I."/>
            <person name="Powell A.J."/>
            <person name="Barry K."/>
            <person name="Miller A.N."/>
            <person name="Grigoriev I.V."/>
            <person name="Debuchy R."/>
            <person name="Gladieux P."/>
            <person name="Thoren M.H."/>
            <person name="Johannesson H."/>
        </authorList>
    </citation>
    <scope>NUCLEOTIDE SEQUENCE</scope>
    <source>
        <strain evidence="2">SMH3187-1</strain>
    </source>
</reference>
<feature type="region of interest" description="Disordered" evidence="1">
    <location>
        <begin position="1"/>
        <end position="31"/>
    </location>
</feature>
<comment type="caution">
    <text evidence="2">The sequence shown here is derived from an EMBL/GenBank/DDBJ whole genome shotgun (WGS) entry which is preliminary data.</text>
</comment>
<protein>
    <submittedName>
        <fullName evidence="2">Uncharacterized protein</fullName>
    </submittedName>
</protein>
<gene>
    <name evidence="2" type="ORF">B0T18DRAFT_405476</name>
</gene>
<dbReference type="PANTHER" id="PTHR37048:SF2">
    <property type="entry name" value="QUESTIONABLE PROTEIN"/>
    <property type="match status" value="1"/>
</dbReference>
<dbReference type="PANTHER" id="PTHR37048">
    <property type="entry name" value="QUESTIONABLE PROTEIN"/>
    <property type="match status" value="1"/>
</dbReference>
<evidence type="ECO:0000313" key="3">
    <source>
        <dbReference type="Proteomes" id="UP001172155"/>
    </source>
</evidence>